<dbReference type="Proteomes" id="UP000661077">
    <property type="component" value="Unassembled WGS sequence"/>
</dbReference>
<organism evidence="3 4">
    <name type="scientific">Steroidobacter gossypii</name>
    <dbReference type="NCBI Taxonomy" id="2805490"/>
    <lineage>
        <taxon>Bacteria</taxon>
        <taxon>Pseudomonadati</taxon>
        <taxon>Pseudomonadota</taxon>
        <taxon>Gammaproteobacteria</taxon>
        <taxon>Steroidobacterales</taxon>
        <taxon>Steroidobacteraceae</taxon>
        <taxon>Steroidobacter</taxon>
    </lineage>
</organism>
<dbReference type="InterPro" id="IPR002696">
    <property type="entry name" value="Membr_insert_effic_factor_YidD"/>
</dbReference>
<dbReference type="RefSeq" id="WP_203166052.1">
    <property type="nucleotide sequence ID" value="NZ_JAEVLS010000001.1"/>
</dbReference>
<reference evidence="3 4" key="1">
    <citation type="journal article" date="2021" name="Int. J. Syst. Evol. Microbiol.">
        <title>Steroidobacter gossypii sp. nov., isolated from soil of cotton cropping field.</title>
        <authorList>
            <person name="Huang R."/>
            <person name="Yang S."/>
            <person name="Zhen C."/>
            <person name="Liu W."/>
        </authorList>
    </citation>
    <scope>NUCLEOTIDE SEQUENCE [LARGE SCALE GENOMIC DNA]</scope>
    <source>
        <strain evidence="3 4">S1-65</strain>
    </source>
</reference>
<dbReference type="NCBIfam" id="TIGR00278">
    <property type="entry name" value="membrane protein insertion efficiency factor YidD"/>
    <property type="match status" value="1"/>
</dbReference>
<comment type="function">
    <text evidence="1">Could be involved in insertion of integral membrane proteins into the membrane.</text>
</comment>
<feature type="region of interest" description="Disordered" evidence="2">
    <location>
        <begin position="67"/>
        <end position="89"/>
    </location>
</feature>
<dbReference type="PANTHER" id="PTHR33383:SF1">
    <property type="entry name" value="MEMBRANE PROTEIN INSERTION EFFICIENCY FACTOR-RELATED"/>
    <property type="match status" value="1"/>
</dbReference>
<dbReference type="PANTHER" id="PTHR33383">
    <property type="entry name" value="MEMBRANE PROTEIN INSERTION EFFICIENCY FACTOR-RELATED"/>
    <property type="match status" value="1"/>
</dbReference>
<keyword evidence="1" id="KW-0472">Membrane</keyword>
<dbReference type="Pfam" id="PF01809">
    <property type="entry name" value="YidD"/>
    <property type="match status" value="1"/>
</dbReference>
<evidence type="ECO:0000256" key="1">
    <source>
        <dbReference type="HAMAP-Rule" id="MF_00386"/>
    </source>
</evidence>
<name>A0ABS1WT02_9GAMM</name>
<dbReference type="HAMAP" id="MF_00386">
    <property type="entry name" value="UPF0161_YidD"/>
    <property type="match status" value="1"/>
</dbReference>
<evidence type="ECO:0000256" key="2">
    <source>
        <dbReference type="SAM" id="MobiDB-lite"/>
    </source>
</evidence>
<evidence type="ECO:0000313" key="3">
    <source>
        <dbReference type="EMBL" id="MBM0104110.1"/>
    </source>
</evidence>
<comment type="similarity">
    <text evidence="1">Belongs to the UPF0161 family.</text>
</comment>
<gene>
    <name evidence="3" type="primary">yidD</name>
    <name evidence="3" type="ORF">JM946_05110</name>
</gene>
<keyword evidence="1" id="KW-1003">Cell membrane</keyword>
<proteinExistence type="inferred from homology"/>
<dbReference type="EMBL" id="JAEVLS010000001">
    <property type="protein sequence ID" value="MBM0104110.1"/>
    <property type="molecule type" value="Genomic_DNA"/>
</dbReference>
<sequence length="89" mass="10080">MRAATVKMLTAAIRAYRYLISPLLGPTCRFYPSCSCYAEQALQEHGAMRGTWLTVRRLLRCHPWHEGGYDPVPQINNTSRNPVKPVPHG</sequence>
<protein>
    <recommendedName>
        <fullName evidence="1">Putative membrane protein insertion efficiency factor</fullName>
    </recommendedName>
</protein>
<evidence type="ECO:0000313" key="4">
    <source>
        <dbReference type="Proteomes" id="UP000661077"/>
    </source>
</evidence>
<comment type="caution">
    <text evidence="3">The sequence shown here is derived from an EMBL/GenBank/DDBJ whole genome shotgun (WGS) entry which is preliminary data.</text>
</comment>
<accession>A0ABS1WT02</accession>
<dbReference type="SMART" id="SM01234">
    <property type="entry name" value="Haemolytic"/>
    <property type="match status" value="1"/>
</dbReference>
<comment type="subcellular location">
    <subcellularLocation>
        <location evidence="1">Cell membrane</location>
        <topology evidence="1">Peripheral membrane protein</topology>
        <orientation evidence="1">Cytoplasmic side</orientation>
    </subcellularLocation>
</comment>
<keyword evidence="4" id="KW-1185">Reference proteome</keyword>